<sequence length="892" mass="99033">MSLRSTLSFNRIKKAVKEVKGVNAFSSPTRKSETSSAGNSPGVDPSPTRLRTFVEGLEEETIGIESNQTDVIASPVTVIAKTAAPEVVQATPEVDAALAAAAKGFSAAEAEKAAITLQAAIRGKADRAKAAELQKAEDQLDSRAERELEKEMKEMRRKKEQAFAAEEAAQARAAYQEARAAEEKLEKVNEKAALEAKIAAMSEDELVRMQMTMKLSSDLETCAKSLALAAKAVVATELEIGTIQVGLKEDRATETHKVAEYDRNIKSINSMLKHVEAYDEQCSQLRYEVNQLVSMENQRRIDSYGITGRVRREVTEAQDRMAKQTDKLHIMQNELKKMYTQYTSAEKQSEAQFSTISSEVVGKTLRVELAEHRLSHLRAEQKKLNEQVAENTRFIDSKTRRVSSTTAQVEEIKAKMALDEQTIGGCKAREAELYAEDQLAEAQKEHKVREFDADRDSLRSLIALQESFRSDKLMRLDEELTSNPVLGDQGDPTKKTLLERARALVEKTLSDSKGRLALIEQAASTYMHKYDEAKGLRDSELRQLRAERRALVTVHAERSRYLHEKRNQLEIEEKQLARAEGIMLDHKYCMSVLQTEHDLLQKTINERQDELAAAYSLKQALGTKLESVQTSNMLNLGRMRMAIESESRVATEQQAYIESLMGRMQHNEGAAVEENSTVKQQVAAMEKTGVEEAPVEPIQGKHGLALAHSNELAVHLLVDDLKAQRAQATQGLLASQEKLEAVDKAAQTALAAVDAERFTLQHEMSNLHQYRLSLESRLAAISPCPPSPPKITDVPASPNGDLIKPEADEHDHSSPSDRSTPTPYRTTNRLLVTSDKFSPPLSQSGNLTGALYGASLDDEANHSMYNPDIKVDDSPSSEKRTTIRSRIFGRSA</sequence>
<feature type="region of interest" description="Disordered" evidence="2">
    <location>
        <begin position="24"/>
        <end position="48"/>
    </location>
</feature>
<feature type="compositionally biased region" description="Polar residues" evidence="2">
    <location>
        <begin position="816"/>
        <end position="825"/>
    </location>
</feature>
<evidence type="ECO:0000256" key="2">
    <source>
        <dbReference type="SAM" id="MobiDB-lite"/>
    </source>
</evidence>
<comment type="caution">
    <text evidence="3">The sequence shown here is derived from an EMBL/GenBank/DDBJ whole genome shotgun (WGS) entry which is preliminary data.</text>
</comment>
<feature type="region of interest" description="Disordered" evidence="2">
    <location>
        <begin position="781"/>
        <end position="825"/>
    </location>
</feature>
<keyword evidence="4" id="KW-1185">Reference proteome</keyword>
<organism evidence="3 4">
    <name type="scientific">Chrysochromulina tobinii</name>
    <dbReference type="NCBI Taxonomy" id="1460289"/>
    <lineage>
        <taxon>Eukaryota</taxon>
        <taxon>Haptista</taxon>
        <taxon>Haptophyta</taxon>
        <taxon>Prymnesiophyceae</taxon>
        <taxon>Prymnesiales</taxon>
        <taxon>Chrysochromulinaceae</taxon>
        <taxon>Chrysochromulina</taxon>
    </lineage>
</organism>
<feature type="region of interest" description="Disordered" evidence="2">
    <location>
        <begin position="859"/>
        <end position="892"/>
    </location>
</feature>
<dbReference type="AlphaFoldDB" id="A0A0M0K9G6"/>
<feature type="coiled-coil region" evidence="1">
    <location>
        <begin position="314"/>
        <end position="387"/>
    </location>
</feature>
<feature type="compositionally biased region" description="Basic and acidic residues" evidence="2">
    <location>
        <begin position="803"/>
        <end position="815"/>
    </location>
</feature>
<accession>A0A0M0K9G6</accession>
<evidence type="ECO:0000313" key="3">
    <source>
        <dbReference type="EMBL" id="KOO35450.1"/>
    </source>
</evidence>
<evidence type="ECO:0000256" key="1">
    <source>
        <dbReference type="SAM" id="Coils"/>
    </source>
</evidence>
<gene>
    <name evidence="3" type="ORF">Ctob_014468</name>
</gene>
<dbReference type="PROSITE" id="PS50096">
    <property type="entry name" value="IQ"/>
    <property type="match status" value="1"/>
</dbReference>
<reference evidence="4" key="1">
    <citation type="journal article" date="2015" name="PLoS Genet.">
        <title>Genome Sequence and Transcriptome Analyses of Chrysochromulina tobin: Metabolic Tools for Enhanced Algal Fitness in the Prominent Order Prymnesiales (Haptophyceae).</title>
        <authorList>
            <person name="Hovde B.T."/>
            <person name="Deodato C.R."/>
            <person name="Hunsperger H.M."/>
            <person name="Ryken S.A."/>
            <person name="Yost W."/>
            <person name="Jha R.K."/>
            <person name="Patterson J."/>
            <person name="Monnat R.J. Jr."/>
            <person name="Barlow S.B."/>
            <person name="Starkenburg S.R."/>
            <person name="Cattolico R.A."/>
        </authorList>
    </citation>
    <scope>NUCLEOTIDE SEQUENCE</scope>
    <source>
        <strain evidence="4">CCMP291</strain>
    </source>
</reference>
<protein>
    <submittedName>
        <fullName evidence="3">Uncharacterized protein</fullName>
    </submittedName>
</protein>
<evidence type="ECO:0000313" key="4">
    <source>
        <dbReference type="Proteomes" id="UP000037460"/>
    </source>
</evidence>
<dbReference type="EMBL" id="JWZX01000862">
    <property type="protein sequence ID" value="KOO35450.1"/>
    <property type="molecule type" value="Genomic_DNA"/>
</dbReference>
<feature type="coiled-coil region" evidence="1">
    <location>
        <begin position="130"/>
        <end position="195"/>
    </location>
</feature>
<keyword evidence="1" id="KW-0175">Coiled coil</keyword>
<feature type="compositionally biased region" description="Basic and acidic residues" evidence="2">
    <location>
        <begin position="869"/>
        <end position="881"/>
    </location>
</feature>
<proteinExistence type="predicted"/>
<dbReference type="Proteomes" id="UP000037460">
    <property type="component" value="Unassembled WGS sequence"/>
</dbReference>
<feature type="compositionally biased region" description="Polar residues" evidence="2">
    <location>
        <begin position="24"/>
        <end position="39"/>
    </location>
</feature>
<name>A0A0M0K9G6_9EUKA</name>